<feature type="repeat" description="TPR" evidence="1">
    <location>
        <begin position="242"/>
        <end position="275"/>
    </location>
</feature>
<evidence type="ECO:0000256" key="2">
    <source>
        <dbReference type="SAM" id="SignalP"/>
    </source>
</evidence>
<dbReference type="SUPFAM" id="SSF48452">
    <property type="entry name" value="TPR-like"/>
    <property type="match status" value="1"/>
</dbReference>
<evidence type="ECO:0000256" key="1">
    <source>
        <dbReference type="PROSITE-ProRule" id="PRU00339"/>
    </source>
</evidence>
<dbReference type="Gene3D" id="1.25.40.1040">
    <property type="match status" value="1"/>
</dbReference>
<dbReference type="InterPro" id="IPR019734">
    <property type="entry name" value="TPR_rpt"/>
</dbReference>
<dbReference type="Pfam" id="PF13181">
    <property type="entry name" value="TPR_8"/>
    <property type="match status" value="1"/>
</dbReference>
<sequence>MSRFSTFFILLLSLLLAGPGYAQQVPAPAGKPSKAKPHRLTRKERKELAHRAALEEVTRQRVNLSPKDRELSESYFVDGIRFLLLEDYNKALERLLKAYAINPTNAAINYKIAETNLLSGNLQDATNFARVAVKLDAQNPYYYLLLAQIYASQKQYDEAAQIYTTLVRTVPNSGYYLFNLADLYMAQGKFEEALTTFEQAEQKFGPLDEISFKKQQIYLRQNKPDKALQEGESLMKTNPDEVRYVLAQAQLYATNRRFAEAIRVAEQALRQDPDNPRARMILADVYRLQNNQPESEKQIKLAFASPGLDIDDKVRILIDYVKQLPNPALNETARELAAITTRVHPREAKAFSIAGDIETVTGNRTAARANYLKAIRLDNSRYQIWQQVVLIDAELSQVDSLLTHTGQALELFPNQAPLWFYNGVGYQLQKQPAKAVKSLEYGRKLATDNPELLAQFDTQLGDTYHELKDYPKSDAAYEAALVFDANNAQALNNYSYFLSLRGEKLDRAKEMAGKLVKNHPDNPTYLDTYAWVLYRLKDYDGARLQLEKALRNTSDATVVEHYGDALFQLGEVDKALAEWQRARKLGGASSLINRKIKDKKLYE</sequence>
<name>A0A418QUM8_9BACT</name>
<feature type="repeat" description="TPR" evidence="1">
    <location>
        <begin position="140"/>
        <end position="173"/>
    </location>
</feature>
<dbReference type="SMART" id="SM00028">
    <property type="entry name" value="TPR"/>
    <property type="match status" value="9"/>
</dbReference>
<organism evidence="3 4">
    <name type="scientific">Hymenobacter rubripertinctus</name>
    <dbReference type="NCBI Taxonomy" id="2029981"/>
    <lineage>
        <taxon>Bacteria</taxon>
        <taxon>Pseudomonadati</taxon>
        <taxon>Bacteroidota</taxon>
        <taxon>Cytophagia</taxon>
        <taxon>Cytophagales</taxon>
        <taxon>Hymenobacteraceae</taxon>
        <taxon>Hymenobacter</taxon>
    </lineage>
</organism>
<dbReference type="PANTHER" id="PTHR12558">
    <property type="entry name" value="CELL DIVISION CYCLE 16,23,27"/>
    <property type="match status" value="1"/>
</dbReference>
<protein>
    <submittedName>
        <fullName evidence="3">Tetratricopeptide repeat protein</fullName>
    </submittedName>
</protein>
<dbReference type="RefSeq" id="WP_119656304.1">
    <property type="nucleotide sequence ID" value="NZ_JBHUOI010000052.1"/>
</dbReference>
<evidence type="ECO:0000313" key="3">
    <source>
        <dbReference type="EMBL" id="RIY08912.1"/>
    </source>
</evidence>
<keyword evidence="2" id="KW-0732">Signal</keyword>
<dbReference type="SUPFAM" id="SSF81901">
    <property type="entry name" value="HCP-like"/>
    <property type="match status" value="1"/>
</dbReference>
<dbReference type="AlphaFoldDB" id="A0A418QUM8"/>
<dbReference type="EMBL" id="QYCN01000019">
    <property type="protein sequence ID" value="RIY08912.1"/>
    <property type="molecule type" value="Genomic_DNA"/>
</dbReference>
<dbReference type="PANTHER" id="PTHR12558:SF13">
    <property type="entry name" value="CELL DIVISION CYCLE PROTEIN 27 HOMOLOG"/>
    <property type="match status" value="1"/>
</dbReference>
<dbReference type="InterPro" id="IPR011990">
    <property type="entry name" value="TPR-like_helical_dom_sf"/>
</dbReference>
<dbReference type="OrthoDB" id="9814220at2"/>
<dbReference type="Gene3D" id="1.25.40.10">
    <property type="entry name" value="Tetratricopeptide repeat domain"/>
    <property type="match status" value="2"/>
</dbReference>
<keyword evidence="1" id="KW-0802">TPR repeat</keyword>
<feature type="signal peptide" evidence="2">
    <location>
        <begin position="1"/>
        <end position="22"/>
    </location>
</feature>
<proteinExistence type="predicted"/>
<dbReference type="Pfam" id="PF13432">
    <property type="entry name" value="TPR_16"/>
    <property type="match status" value="2"/>
</dbReference>
<dbReference type="PROSITE" id="PS50005">
    <property type="entry name" value="TPR"/>
    <property type="match status" value="3"/>
</dbReference>
<dbReference type="GO" id="GO:0051301">
    <property type="term" value="P:cell division"/>
    <property type="evidence" value="ECO:0007669"/>
    <property type="project" value="TreeGrafter"/>
</dbReference>
<keyword evidence="4" id="KW-1185">Reference proteome</keyword>
<gene>
    <name evidence="3" type="ORF">D0T11_13380</name>
</gene>
<accession>A0A418QUM8</accession>
<feature type="repeat" description="TPR" evidence="1">
    <location>
        <begin position="72"/>
        <end position="105"/>
    </location>
</feature>
<comment type="caution">
    <text evidence="3">The sequence shown here is derived from an EMBL/GenBank/DDBJ whole genome shotgun (WGS) entry which is preliminary data.</text>
</comment>
<feature type="chain" id="PRO_5019076611" evidence="2">
    <location>
        <begin position="23"/>
        <end position="603"/>
    </location>
</feature>
<dbReference type="Pfam" id="PF14559">
    <property type="entry name" value="TPR_19"/>
    <property type="match status" value="2"/>
</dbReference>
<evidence type="ECO:0000313" key="4">
    <source>
        <dbReference type="Proteomes" id="UP000284250"/>
    </source>
</evidence>
<dbReference type="Proteomes" id="UP000284250">
    <property type="component" value="Unassembled WGS sequence"/>
</dbReference>
<reference evidence="3 4" key="1">
    <citation type="submission" date="2019-01" db="EMBL/GenBank/DDBJ databases">
        <title>Hymenobacter humicola sp. nov., isolated from soils in Antarctica.</title>
        <authorList>
            <person name="Sedlacek I."/>
            <person name="Holochova P."/>
            <person name="Kralova S."/>
            <person name="Pantucek R."/>
            <person name="Stankova E."/>
            <person name="Vrbovska V."/>
            <person name="Kristofova L."/>
            <person name="Svec P."/>
            <person name="Busse H.-J."/>
        </authorList>
    </citation>
    <scope>NUCLEOTIDE SEQUENCE [LARGE SCALE GENOMIC DNA]</scope>
    <source>
        <strain evidence="3 4">CCM 8852</strain>
    </source>
</reference>